<keyword evidence="4" id="KW-1185">Reference proteome</keyword>
<keyword evidence="1" id="KW-0812">Transmembrane</keyword>
<gene>
    <name evidence="3" type="ORF">SAMN02745724_04279</name>
</gene>
<name>A0A1I1RL29_9GAMM</name>
<keyword evidence="1" id="KW-1133">Transmembrane helix</keyword>
<protein>
    <submittedName>
        <fullName evidence="3">Transposase, IS4 family</fullName>
    </submittedName>
</protein>
<dbReference type="GO" id="GO:0004803">
    <property type="term" value="F:transposase activity"/>
    <property type="evidence" value="ECO:0007669"/>
    <property type="project" value="InterPro"/>
</dbReference>
<feature type="transmembrane region" description="Helical" evidence="1">
    <location>
        <begin position="333"/>
        <end position="354"/>
    </location>
</feature>
<accession>A0A1I1RL29</accession>
<dbReference type="AlphaFoldDB" id="A0A1I1RL29"/>
<feature type="domain" description="Transposase IS4-like" evidence="2">
    <location>
        <begin position="154"/>
        <end position="341"/>
    </location>
</feature>
<reference evidence="3 4" key="1">
    <citation type="submission" date="2016-10" db="EMBL/GenBank/DDBJ databases">
        <authorList>
            <person name="de Groot N.N."/>
        </authorList>
    </citation>
    <scope>NUCLEOTIDE SEQUENCE [LARGE SCALE GENOMIC DNA]</scope>
    <source>
        <strain evidence="3 4">DSM 6059</strain>
    </source>
</reference>
<sequence>MCIFQSKNLPEKKTTMHINGLLHKTFNKTSGFIDKRNHKTLLFTAETLCQNKHLSIAALGRSLKSKAKVKHNIKRIDRLFGNPRVQSARIHYYREVSNITLSNIERPAISIDWSGLTPCGEFHLLRASAPVKGRAMTIFEQSYREREYMKQSVHEGFLKTLKSILPQNCKPIVVTDAGFRNTWFQLILKFGWDFVGRVRHSTQYKIPNENSWEPIKILYPKATAKPRYLFESSLAKANSLQGHFYLFKERPKNRKHKNLRGKPIRCSASLKHAKGATEPWLLFTSLCQITFPAQSIVKIYKQRMQIEEAFRDLKITNNGLNMRHCRSYEKGRLNVALLIALLANFILWIAGLSAKIANVHYEFQANTIKNRTVFSCFTLGTQYFQRFGFKIHLRIFAKEVRQLNIDCQECL</sequence>
<dbReference type="PANTHER" id="PTHR35404">
    <property type="entry name" value="TRANSPOSASE OF TN10"/>
    <property type="match status" value="1"/>
</dbReference>
<dbReference type="NCBIfam" id="NF033591">
    <property type="entry name" value="transpos_IS4_2"/>
    <property type="match status" value="1"/>
</dbReference>
<dbReference type="PANTHER" id="PTHR35404:SF8">
    <property type="entry name" value="TRANSPOSASE OF TN10"/>
    <property type="match status" value="1"/>
</dbReference>
<dbReference type="InterPro" id="IPR047658">
    <property type="entry name" value="IS4-like_transpos"/>
</dbReference>
<dbReference type="Proteomes" id="UP000198862">
    <property type="component" value="Unassembled WGS sequence"/>
</dbReference>
<dbReference type="GO" id="GO:0006313">
    <property type="term" value="P:DNA transposition"/>
    <property type="evidence" value="ECO:0007669"/>
    <property type="project" value="InterPro"/>
</dbReference>
<dbReference type="InterPro" id="IPR012337">
    <property type="entry name" value="RNaseH-like_sf"/>
</dbReference>
<evidence type="ECO:0000259" key="2">
    <source>
        <dbReference type="Pfam" id="PF01609"/>
    </source>
</evidence>
<dbReference type="Pfam" id="PF01609">
    <property type="entry name" value="DDE_Tnp_1"/>
    <property type="match status" value="1"/>
</dbReference>
<keyword evidence="1" id="KW-0472">Membrane</keyword>
<organism evidence="3 4">
    <name type="scientific">Pseudoalteromonas denitrificans DSM 6059</name>
    <dbReference type="NCBI Taxonomy" id="1123010"/>
    <lineage>
        <taxon>Bacteria</taxon>
        <taxon>Pseudomonadati</taxon>
        <taxon>Pseudomonadota</taxon>
        <taxon>Gammaproteobacteria</taxon>
        <taxon>Alteromonadales</taxon>
        <taxon>Pseudoalteromonadaceae</taxon>
        <taxon>Pseudoalteromonas</taxon>
    </lineage>
</organism>
<dbReference type="InterPro" id="IPR002559">
    <property type="entry name" value="Transposase_11"/>
</dbReference>
<evidence type="ECO:0000313" key="4">
    <source>
        <dbReference type="Proteomes" id="UP000198862"/>
    </source>
</evidence>
<proteinExistence type="predicted"/>
<dbReference type="GO" id="GO:0003677">
    <property type="term" value="F:DNA binding"/>
    <property type="evidence" value="ECO:0007669"/>
    <property type="project" value="InterPro"/>
</dbReference>
<dbReference type="Gene3D" id="3.90.350.10">
    <property type="entry name" value="Transposase Inhibitor Protein From Tn5, Chain A, domain 1"/>
    <property type="match status" value="1"/>
</dbReference>
<dbReference type="EMBL" id="FOLO01000050">
    <property type="protein sequence ID" value="SFD35015.1"/>
    <property type="molecule type" value="Genomic_DNA"/>
</dbReference>
<evidence type="ECO:0000313" key="3">
    <source>
        <dbReference type="EMBL" id="SFD35015.1"/>
    </source>
</evidence>
<evidence type="ECO:0000256" key="1">
    <source>
        <dbReference type="SAM" id="Phobius"/>
    </source>
</evidence>
<dbReference type="SUPFAM" id="SSF53098">
    <property type="entry name" value="Ribonuclease H-like"/>
    <property type="match status" value="1"/>
</dbReference>